<keyword evidence="2 8" id="KW-0808">Transferase</keyword>
<comment type="cofactor">
    <cofactor evidence="1">
        <name>Mg(2+)</name>
        <dbReference type="ChEBI" id="CHEBI:18420"/>
    </cofactor>
</comment>
<sequence length="390" mass="41415">MKLPPETLERREGLAALVAALGAADGEVRPIGGYVRDSVLNLDPSDIDLATVHMPEESVRRIRAAGFKAVPTGIAHGTVTAVLPSGPVEVTTLRRDVETDGRHAIVAFTDDWAADAARRDFTINALSADPRDGLVHDYFGGLDDLAAGRVRFIGDPLARIAEDHLRILRFFRFHARFGKGPPSAADLDACAARANDLMALSRERIAQELIKLLALADPAPTIAVMVSRGIFLPVLPEIDRAGVERLSALVAREGGDGDAIRRLAALLPSDPAVADKVGARLKLSKLQRKRLIVAAEPAQGDPRALAYRIGAQGARDRLLLAGDAPGLAAIEGWTPPRLPIGGGALVALGMNAGPKVAAALAAIERRWIAEGFPDRARVEALVQEEVARSE</sequence>
<accession>A0ABT8Y913</accession>
<dbReference type="PANTHER" id="PTHR46173:SF1">
    <property type="entry name" value="CCA TRNA NUCLEOTIDYLTRANSFERASE 1, MITOCHONDRIAL"/>
    <property type="match status" value="1"/>
</dbReference>
<proteinExistence type="inferred from homology"/>
<dbReference type="Proteomes" id="UP001169764">
    <property type="component" value="Unassembled WGS sequence"/>
</dbReference>
<evidence type="ECO:0000256" key="5">
    <source>
        <dbReference type="ARBA" id="ARBA00022723"/>
    </source>
</evidence>
<dbReference type="EMBL" id="JAUOTP010000004">
    <property type="protein sequence ID" value="MDO6414814.1"/>
    <property type="molecule type" value="Genomic_DNA"/>
</dbReference>
<reference evidence="11" key="1">
    <citation type="submission" date="2023-07" db="EMBL/GenBank/DDBJ databases">
        <authorList>
            <person name="Kim M."/>
        </authorList>
    </citation>
    <scope>NUCLEOTIDE SEQUENCE</scope>
    <source>
        <strain evidence="11">BIUV-7</strain>
    </source>
</reference>
<evidence type="ECO:0000259" key="9">
    <source>
        <dbReference type="Pfam" id="PF01743"/>
    </source>
</evidence>
<dbReference type="PANTHER" id="PTHR46173">
    <property type="entry name" value="CCA TRNA NUCLEOTIDYLTRANSFERASE 1, MITOCHONDRIAL"/>
    <property type="match status" value="1"/>
</dbReference>
<keyword evidence="7" id="KW-0460">Magnesium</keyword>
<protein>
    <submittedName>
        <fullName evidence="11">CCA tRNA nucleotidyltransferase</fullName>
    </submittedName>
</protein>
<comment type="similarity">
    <text evidence="8">Belongs to the tRNA nucleotidyltransferase/poly(A) polymerase family.</text>
</comment>
<evidence type="ECO:0000256" key="8">
    <source>
        <dbReference type="RuleBase" id="RU003953"/>
    </source>
</evidence>
<comment type="caution">
    <text evidence="11">The sequence shown here is derived from an EMBL/GenBank/DDBJ whole genome shotgun (WGS) entry which is preliminary data.</text>
</comment>
<evidence type="ECO:0000256" key="4">
    <source>
        <dbReference type="ARBA" id="ARBA00022695"/>
    </source>
</evidence>
<name>A0ABT8Y913_9SPHN</name>
<dbReference type="Pfam" id="PF12627">
    <property type="entry name" value="PolyA_pol_RNAbd"/>
    <property type="match status" value="1"/>
</dbReference>
<evidence type="ECO:0000256" key="1">
    <source>
        <dbReference type="ARBA" id="ARBA00001946"/>
    </source>
</evidence>
<dbReference type="InterPro" id="IPR043519">
    <property type="entry name" value="NT_sf"/>
</dbReference>
<keyword evidence="8" id="KW-0694">RNA-binding</keyword>
<keyword evidence="6" id="KW-0547">Nucleotide-binding</keyword>
<dbReference type="Gene3D" id="1.10.3090.10">
    <property type="entry name" value="cca-adding enzyme, domain 2"/>
    <property type="match status" value="1"/>
</dbReference>
<dbReference type="InterPro" id="IPR032828">
    <property type="entry name" value="PolyA_RNA-bd"/>
</dbReference>
<feature type="domain" description="tRNA nucleotidyltransferase/poly(A) polymerase RNA and SrmB- binding" evidence="10">
    <location>
        <begin position="189"/>
        <end position="240"/>
    </location>
</feature>
<dbReference type="RefSeq" id="WP_303542327.1">
    <property type="nucleotide sequence ID" value="NZ_JAUOTP010000004.1"/>
</dbReference>
<feature type="domain" description="Poly A polymerase head" evidence="9">
    <location>
        <begin position="31"/>
        <end position="151"/>
    </location>
</feature>
<dbReference type="InterPro" id="IPR050264">
    <property type="entry name" value="Bact_CCA-adding_enz_type3_sf"/>
</dbReference>
<keyword evidence="3" id="KW-0819">tRNA processing</keyword>
<dbReference type="Gene3D" id="3.30.460.10">
    <property type="entry name" value="Beta Polymerase, domain 2"/>
    <property type="match status" value="1"/>
</dbReference>
<dbReference type="SUPFAM" id="SSF81891">
    <property type="entry name" value="Poly A polymerase C-terminal region-like"/>
    <property type="match status" value="1"/>
</dbReference>
<dbReference type="CDD" id="cd05398">
    <property type="entry name" value="NT_ClassII-CCAase"/>
    <property type="match status" value="1"/>
</dbReference>
<dbReference type="InterPro" id="IPR002646">
    <property type="entry name" value="PolA_pol_head_dom"/>
</dbReference>
<evidence type="ECO:0000259" key="10">
    <source>
        <dbReference type="Pfam" id="PF12627"/>
    </source>
</evidence>
<gene>
    <name evidence="11" type="ORF">Q4F19_10525</name>
</gene>
<evidence type="ECO:0000256" key="2">
    <source>
        <dbReference type="ARBA" id="ARBA00022679"/>
    </source>
</evidence>
<evidence type="ECO:0000256" key="7">
    <source>
        <dbReference type="ARBA" id="ARBA00022842"/>
    </source>
</evidence>
<organism evidence="11 12">
    <name type="scientific">Sphingomonas natans</name>
    <dbReference type="NCBI Taxonomy" id="3063330"/>
    <lineage>
        <taxon>Bacteria</taxon>
        <taxon>Pseudomonadati</taxon>
        <taxon>Pseudomonadota</taxon>
        <taxon>Alphaproteobacteria</taxon>
        <taxon>Sphingomonadales</taxon>
        <taxon>Sphingomonadaceae</taxon>
        <taxon>Sphingomonas</taxon>
    </lineage>
</organism>
<evidence type="ECO:0000313" key="11">
    <source>
        <dbReference type="EMBL" id="MDO6414814.1"/>
    </source>
</evidence>
<evidence type="ECO:0000256" key="6">
    <source>
        <dbReference type="ARBA" id="ARBA00022741"/>
    </source>
</evidence>
<dbReference type="SUPFAM" id="SSF81301">
    <property type="entry name" value="Nucleotidyltransferase"/>
    <property type="match status" value="1"/>
</dbReference>
<evidence type="ECO:0000313" key="12">
    <source>
        <dbReference type="Proteomes" id="UP001169764"/>
    </source>
</evidence>
<keyword evidence="12" id="KW-1185">Reference proteome</keyword>
<evidence type="ECO:0000256" key="3">
    <source>
        <dbReference type="ARBA" id="ARBA00022694"/>
    </source>
</evidence>
<dbReference type="Pfam" id="PF01743">
    <property type="entry name" value="PolyA_pol"/>
    <property type="match status" value="1"/>
</dbReference>
<keyword evidence="5" id="KW-0479">Metal-binding</keyword>
<keyword evidence="4" id="KW-0548">Nucleotidyltransferase</keyword>